<organism evidence="2 3">
    <name type="scientific">Maribrevibacterium harenarium</name>
    <dbReference type="NCBI Taxonomy" id="2589817"/>
    <lineage>
        <taxon>Bacteria</taxon>
        <taxon>Pseudomonadati</taxon>
        <taxon>Pseudomonadota</taxon>
        <taxon>Gammaproteobacteria</taxon>
        <taxon>Oceanospirillales</taxon>
        <taxon>Oceanospirillaceae</taxon>
        <taxon>Maribrevibacterium</taxon>
    </lineage>
</organism>
<gene>
    <name evidence="2" type="ORF">FJM67_15435</name>
</gene>
<dbReference type="Pfam" id="PF07273">
    <property type="entry name" value="DUF1439"/>
    <property type="match status" value="1"/>
</dbReference>
<accession>A0A501WIG3</accession>
<dbReference type="OrthoDB" id="5688063at2"/>
<evidence type="ECO:0000313" key="3">
    <source>
        <dbReference type="Proteomes" id="UP000315901"/>
    </source>
</evidence>
<feature type="chain" id="PRO_5021500622" evidence="1">
    <location>
        <begin position="20"/>
        <end position="191"/>
    </location>
</feature>
<sequence>MGKLLVMLLVALPLTGCSALHITEQGLNQELATRLEQGVGENRIQLTMPDGAFDMALLVKEANIDLTERDGGLVLLAMDTDIQGTLTMFGRDVSFKTSLRPAFESGIRLQGNEVYLVAPKLTNIQVHGSDFSDAMLRQYLGGLHSEFEQAVAQYFERHPVYVLDHSLMERTAASFVKNLAITEDTIEFLIF</sequence>
<dbReference type="Gene3D" id="3.15.10.40">
    <property type="entry name" value="Uncharacterised protein PF07273, DUF1439"/>
    <property type="match status" value="1"/>
</dbReference>
<dbReference type="Proteomes" id="UP000315901">
    <property type="component" value="Unassembled WGS sequence"/>
</dbReference>
<proteinExistence type="predicted"/>
<protein>
    <submittedName>
        <fullName evidence="2">DUF1439 domain-containing protein</fullName>
    </submittedName>
</protein>
<dbReference type="AlphaFoldDB" id="A0A501WIG3"/>
<reference evidence="2 3" key="1">
    <citation type="submission" date="2019-06" db="EMBL/GenBank/DDBJ databases">
        <title>A novel bacterium of genus Marinomonas, isolated from coastal sand.</title>
        <authorList>
            <person name="Huang H."/>
            <person name="Mo K."/>
            <person name="Hu Y."/>
        </authorList>
    </citation>
    <scope>NUCLEOTIDE SEQUENCE [LARGE SCALE GENOMIC DNA]</scope>
    <source>
        <strain evidence="2 3">HB171799</strain>
    </source>
</reference>
<feature type="signal peptide" evidence="1">
    <location>
        <begin position="1"/>
        <end position="19"/>
    </location>
</feature>
<name>A0A501WIG3_9GAMM</name>
<comment type="caution">
    <text evidence="2">The sequence shown here is derived from an EMBL/GenBank/DDBJ whole genome shotgun (WGS) entry which is preliminary data.</text>
</comment>
<dbReference type="EMBL" id="VFRR01000049">
    <property type="protein sequence ID" value="TPE46927.1"/>
    <property type="molecule type" value="Genomic_DNA"/>
</dbReference>
<keyword evidence="3" id="KW-1185">Reference proteome</keyword>
<dbReference type="InterPro" id="IPR010835">
    <property type="entry name" value="DUF1439"/>
</dbReference>
<dbReference type="RefSeq" id="WP_140591179.1">
    <property type="nucleotide sequence ID" value="NZ_VFRR01000049.1"/>
</dbReference>
<evidence type="ECO:0000313" key="2">
    <source>
        <dbReference type="EMBL" id="TPE46927.1"/>
    </source>
</evidence>
<evidence type="ECO:0000256" key="1">
    <source>
        <dbReference type="SAM" id="SignalP"/>
    </source>
</evidence>
<keyword evidence="1" id="KW-0732">Signal</keyword>